<dbReference type="AlphaFoldDB" id="X0V4S6"/>
<evidence type="ECO:0000313" key="1">
    <source>
        <dbReference type="EMBL" id="GAG06387.1"/>
    </source>
</evidence>
<comment type="caution">
    <text evidence="1">The sequence shown here is derived from an EMBL/GenBank/DDBJ whole genome shotgun (WGS) entry which is preliminary data.</text>
</comment>
<dbReference type="InterPro" id="IPR015424">
    <property type="entry name" value="PyrdxlP-dep_Trfase"/>
</dbReference>
<reference evidence="1" key="1">
    <citation type="journal article" date="2014" name="Front. Microbiol.">
        <title>High frequency of phylogenetically diverse reductive dehalogenase-homologous genes in deep subseafloor sedimentary metagenomes.</title>
        <authorList>
            <person name="Kawai M."/>
            <person name="Futagami T."/>
            <person name="Toyoda A."/>
            <person name="Takaki Y."/>
            <person name="Nishi S."/>
            <person name="Hori S."/>
            <person name="Arai W."/>
            <person name="Tsubouchi T."/>
            <person name="Morono Y."/>
            <person name="Uchiyama I."/>
            <person name="Ito T."/>
            <person name="Fujiyama A."/>
            <person name="Inagaki F."/>
            <person name="Takami H."/>
        </authorList>
    </citation>
    <scope>NUCLEOTIDE SEQUENCE</scope>
    <source>
        <strain evidence="1">Expedition CK06-06</strain>
    </source>
</reference>
<protein>
    <submittedName>
        <fullName evidence="1">Uncharacterized protein</fullName>
    </submittedName>
</protein>
<proteinExistence type="predicted"/>
<sequence length="94" mass="10619">MIDELQRYVVTAPEPFALDLARCEGMYLATVDGQRIFDWGGYYGSKLLSHNHPGLAEPDYVQRLALAANNKLANPDFLTADCLEYYRTLHELAP</sequence>
<organism evidence="1">
    <name type="scientific">marine sediment metagenome</name>
    <dbReference type="NCBI Taxonomy" id="412755"/>
    <lineage>
        <taxon>unclassified sequences</taxon>
        <taxon>metagenomes</taxon>
        <taxon>ecological metagenomes</taxon>
    </lineage>
</organism>
<dbReference type="InterPro" id="IPR015422">
    <property type="entry name" value="PyrdxlP-dep_Trfase_small"/>
</dbReference>
<name>X0V4S6_9ZZZZ</name>
<accession>X0V4S6</accession>
<dbReference type="Gene3D" id="3.90.1150.10">
    <property type="entry name" value="Aspartate Aminotransferase, domain 1"/>
    <property type="match status" value="1"/>
</dbReference>
<dbReference type="InterPro" id="IPR015421">
    <property type="entry name" value="PyrdxlP-dep_Trfase_major"/>
</dbReference>
<dbReference type="EMBL" id="BARS01021681">
    <property type="protein sequence ID" value="GAG06387.1"/>
    <property type="molecule type" value="Genomic_DNA"/>
</dbReference>
<gene>
    <name evidence="1" type="ORF">S01H1_34780</name>
</gene>
<dbReference type="SUPFAM" id="SSF53383">
    <property type="entry name" value="PLP-dependent transferases"/>
    <property type="match status" value="1"/>
</dbReference>
<feature type="non-terminal residue" evidence="1">
    <location>
        <position position="94"/>
    </location>
</feature>
<dbReference type="Gene3D" id="3.40.640.10">
    <property type="entry name" value="Type I PLP-dependent aspartate aminotransferase-like (Major domain)"/>
    <property type="match status" value="1"/>
</dbReference>